<sequence>MKRAQVYIATTKGLVQVQSIHALSDPDLHSVVSINNTSTLAKISADYQSFVQKPQGLIHELFGCHAYRVNIASQIDQGNSWQLAIFLAHALAVSSKNMLFTGVENTIFIATGRIDTVNHKVLSVEGLPQKCIAANAQISAWQAQGHAVHFFVPHGNLRQPLPDTSINLTPVQSLTQIIDFLLNESFLKDSIDLNKSVSNSSDVMNDVESSPKPNKNLSATVNLERIDSGDINHIESIKTQTGKHDKTLPIDQDNISFIQQLPKTIKTKVLLVVCSVVFVAIYFLFGESRTQHKIDQFSLVSHVSENRQLCSLTANKPIIYTGQLGQTSSINALNLQHLCSLSLKTYTDFAQVWLVSESSAIVPLFGQVSLPEDNKNNEGYSVTWGIPLPSENIIRQYYHILLFPNKVDAADKQSLQYYLLFIQSQQSQHSTQDIVSWSHTQNTPVFIIKNELYQP</sequence>
<dbReference type="RefSeq" id="WP_311367544.1">
    <property type="nucleotide sequence ID" value="NZ_JAVRHX010000001.1"/>
</dbReference>
<protein>
    <submittedName>
        <fullName evidence="2">Uncharacterized protein</fullName>
    </submittedName>
</protein>
<name>A0ABU2ZP59_9ALTE</name>
<feature type="transmembrane region" description="Helical" evidence="1">
    <location>
        <begin position="269"/>
        <end position="285"/>
    </location>
</feature>
<dbReference type="Gene3D" id="3.30.230.10">
    <property type="match status" value="1"/>
</dbReference>
<comment type="caution">
    <text evidence="2">The sequence shown here is derived from an EMBL/GenBank/DDBJ whole genome shotgun (WGS) entry which is preliminary data.</text>
</comment>
<dbReference type="Proteomes" id="UP001253545">
    <property type="component" value="Unassembled WGS sequence"/>
</dbReference>
<accession>A0ABU2ZP59</accession>
<gene>
    <name evidence="2" type="ORF">RM552_04285</name>
</gene>
<reference evidence="2 3" key="1">
    <citation type="submission" date="2023-09" db="EMBL/GenBank/DDBJ databases">
        <authorList>
            <person name="Rey-Velasco X."/>
        </authorList>
    </citation>
    <scope>NUCLEOTIDE SEQUENCE [LARGE SCALE GENOMIC DNA]</scope>
    <source>
        <strain evidence="2 3">P117</strain>
    </source>
</reference>
<organism evidence="2 3">
    <name type="scientific">Glaciecola petra</name>
    <dbReference type="NCBI Taxonomy" id="3075602"/>
    <lineage>
        <taxon>Bacteria</taxon>
        <taxon>Pseudomonadati</taxon>
        <taxon>Pseudomonadota</taxon>
        <taxon>Gammaproteobacteria</taxon>
        <taxon>Alteromonadales</taxon>
        <taxon>Alteromonadaceae</taxon>
        <taxon>Glaciecola</taxon>
    </lineage>
</organism>
<keyword evidence="3" id="KW-1185">Reference proteome</keyword>
<keyword evidence="1" id="KW-0472">Membrane</keyword>
<dbReference type="InterPro" id="IPR014721">
    <property type="entry name" value="Ribsml_uS5_D2-typ_fold_subgr"/>
</dbReference>
<evidence type="ECO:0000256" key="1">
    <source>
        <dbReference type="SAM" id="Phobius"/>
    </source>
</evidence>
<evidence type="ECO:0000313" key="2">
    <source>
        <dbReference type="EMBL" id="MDT0594056.1"/>
    </source>
</evidence>
<proteinExistence type="predicted"/>
<keyword evidence="1" id="KW-1133">Transmembrane helix</keyword>
<evidence type="ECO:0000313" key="3">
    <source>
        <dbReference type="Proteomes" id="UP001253545"/>
    </source>
</evidence>
<dbReference type="EMBL" id="JAVRHX010000001">
    <property type="protein sequence ID" value="MDT0594056.1"/>
    <property type="molecule type" value="Genomic_DNA"/>
</dbReference>
<keyword evidence="1" id="KW-0812">Transmembrane</keyword>